<dbReference type="PANTHER" id="PTHR46623:SF7">
    <property type="entry name" value="CARBOXYMETHYLENEBUTENOLIDASE"/>
    <property type="match status" value="1"/>
</dbReference>
<proteinExistence type="predicted"/>
<dbReference type="PANTHER" id="PTHR46623">
    <property type="entry name" value="CARBOXYMETHYLENEBUTENOLIDASE-RELATED"/>
    <property type="match status" value="1"/>
</dbReference>
<evidence type="ECO:0000313" key="2">
    <source>
        <dbReference type="EMBL" id="KAH7420469.1"/>
    </source>
</evidence>
<organism evidence="2 3">
    <name type="scientific">Ceratopteris richardii</name>
    <name type="common">Triangle waterfern</name>
    <dbReference type="NCBI Taxonomy" id="49495"/>
    <lineage>
        <taxon>Eukaryota</taxon>
        <taxon>Viridiplantae</taxon>
        <taxon>Streptophyta</taxon>
        <taxon>Embryophyta</taxon>
        <taxon>Tracheophyta</taxon>
        <taxon>Polypodiopsida</taxon>
        <taxon>Polypodiidae</taxon>
        <taxon>Polypodiales</taxon>
        <taxon>Pteridineae</taxon>
        <taxon>Pteridaceae</taxon>
        <taxon>Parkerioideae</taxon>
        <taxon>Ceratopteris</taxon>
    </lineage>
</organism>
<dbReference type="OrthoDB" id="17560at2759"/>
<gene>
    <name evidence="2" type="ORF">KP509_13G009000</name>
</gene>
<dbReference type="InterPro" id="IPR051049">
    <property type="entry name" value="Dienelactone_hydrolase-like"/>
</dbReference>
<keyword evidence="3" id="KW-1185">Reference proteome</keyword>
<dbReference type="SUPFAM" id="SSF53474">
    <property type="entry name" value="alpha/beta-Hydrolases"/>
    <property type="match status" value="1"/>
</dbReference>
<sequence length="289" mass="31737">MTTMDSRLFKEHRGKAIRTSRTIRAGMLQDVANVVIPRSNGSSILAFKAGPTQNSPLSSKAPILILIHEFWGLAPEICSKAEALANELGCIVIAPDTYRGQSTRFIPKAIFLALSTPQDRVNEDLDEVLSWASTLSSVDTQKVGIMGFCYGGGKAIRYASHYRNVKGVAVIYGKLLLDLEALKCIKGSVLGIFGDKDTQFPMKEINAFKDALHNAGIKCQISVYEGQGHAFWYDMDQVSAAESLFLHKSISAHSSQIRGTSVECQVHSKSIFCLFLLGKLEWSIVQSEF</sequence>
<feature type="domain" description="Dienelactone hydrolase" evidence="1">
    <location>
        <begin position="56"/>
        <end position="240"/>
    </location>
</feature>
<dbReference type="GO" id="GO:0016787">
    <property type="term" value="F:hydrolase activity"/>
    <property type="evidence" value="ECO:0007669"/>
    <property type="project" value="InterPro"/>
</dbReference>
<dbReference type="OMA" id="TSVECQV"/>
<dbReference type="Proteomes" id="UP000825935">
    <property type="component" value="Chromosome 13"/>
</dbReference>
<evidence type="ECO:0000313" key="3">
    <source>
        <dbReference type="Proteomes" id="UP000825935"/>
    </source>
</evidence>
<protein>
    <recommendedName>
        <fullName evidence="1">Dienelactone hydrolase domain-containing protein</fullName>
    </recommendedName>
</protein>
<dbReference type="InterPro" id="IPR029058">
    <property type="entry name" value="AB_hydrolase_fold"/>
</dbReference>
<dbReference type="AlphaFoldDB" id="A0A8T2TII2"/>
<dbReference type="Gene3D" id="3.40.50.1820">
    <property type="entry name" value="alpha/beta hydrolase"/>
    <property type="match status" value="1"/>
</dbReference>
<comment type="caution">
    <text evidence="2">The sequence shown here is derived from an EMBL/GenBank/DDBJ whole genome shotgun (WGS) entry which is preliminary data.</text>
</comment>
<name>A0A8T2TII2_CERRI</name>
<reference evidence="2" key="1">
    <citation type="submission" date="2021-08" db="EMBL/GenBank/DDBJ databases">
        <title>WGS assembly of Ceratopteris richardii.</title>
        <authorList>
            <person name="Marchant D.B."/>
            <person name="Chen G."/>
            <person name="Jenkins J."/>
            <person name="Shu S."/>
            <person name="Leebens-Mack J."/>
            <person name="Grimwood J."/>
            <person name="Schmutz J."/>
            <person name="Soltis P."/>
            <person name="Soltis D."/>
            <person name="Chen Z.-H."/>
        </authorList>
    </citation>
    <scope>NUCLEOTIDE SEQUENCE</scope>
    <source>
        <strain evidence="2">Whitten #5841</strain>
        <tissue evidence="2">Leaf</tissue>
    </source>
</reference>
<accession>A0A8T2TII2</accession>
<dbReference type="Pfam" id="PF01738">
    <property type="entry name" value="DLH"/>
    <property type="match status" value="1"/>
</dbReference>
<dbReference type="InterPro" id="IPR002925">
    <property type="entry name" value="Dienelactn_hydro"/>
</dbReference>
<dbReference type="EMBL" id="CM035418">
    <property type="protein sequence ID" value="KAH7420469.1"/>
    <property type="molecule type" value="Genomic_DNA"/>
</dbReference>
<evidence type="ECO:0000259" key="1">
    <source>
        <dbReference type="Pfam" id="PF01738"/>
    </source>
</evidence>